<comment type="similarity">
    <text evidence="7">Belongs to the exonuclease superfamily. TREX family.</text>
</comment>
<sequence>MSSTQQELTDGCRIASFVVLDLETNDLPYHFSKIAITELCMYGFSASELETAPLKLKEIDNVILELERPRHLHKLTMLFNPRRLIHPKAEEITGLSNYSLEKESHFDENAAGIITNFLKHMPQPVCLVAHNGDTFDFPIVKQTFQKLNLSLPCETLCVDSLLAFRVLDQQLQFVSSPTEITESSICCNDKEQSAIKSNCDELKETVLDSRATLLEQLDAETKIDWRARNETTPRRPIITGVKRSHSAISRSLNSSFKSKRSLFANVKLEKYPPKGVYKLENMYKRFFKKTPKNVHCAEADVETLMHLMRVYGSSFLTYAEEKAVRFEDIPLKR</sequence>
<comment type="cofactor">
    <cofactor evidence="1">
        <name>Mg(2+)</name>
        <dbReference type="ChEBI" id="CHEBI:18420"/>
    </cofactor>
</comment>
<dbReference type="SMART" id="SM00479">
    <property type="entry name" value="EXOIII"/>
    <property type="match status" value="1"/>
</dbReference>
<dbReference type="EMBL" id="GAKP01005274">
    <property type="protein sequence ID" value="JAC53678.1"/>
    <property type="molecule type" value="Transcribed_RNA"/>
</dbReference>
<evidence type="ECO:0000313" key="9">
    <source>
        <dbReference type="EMBL" id="JAC53678.1"/>
    </source>
</evidence>
<dbReference type="InterPro" id="IPR040393">
    <property type="entry name" value="TREX1/2"/>
</dbReference>
<name>A0A034WIT6_BACDO</name>
<evidence type="ECO:0000256" key="1">
    <source>
        <dbReference type="ARBA" id="ARBA00001946"/>
    </source>
</evidence>
<dbReference type="GO" id="GO:0003676">
    <property type="term" value="F:nucleic acid binding"/>
    <property type="evidence" value="ECO:0007669"/>
    <property type="project" value="InterPro"/>
</dbReference>
<dbReference type="GeneID" id="105223716"/>
<evidence type="ECO:0000256" key="3">
    <source>
        <dbReference type="ARBA" id="ARBA00022723"/>
    </source>
</evidence>
<evidence type="ECO:0000256" key="2">
    <source>
        <dbReference type="ARBA" id="ARBA00022722"/>
    </source>
</evidence>
<dbReference type="GO" id="GO:0005737">
    <property type="term" value="C:cytoplasm"/>
    <property type="evidence" value="ECO:0007669"/>
    <property type="project" value="TreeGrafter"/>
</dbReference>
<feature type="domain" description="Exonuclease" evidence="8">
    <location>
        <begin position="16"/>
        <end position="317"/>
    </location>
</feature>
<dbReference type="GO" id="GO:0006308">
    <property type="term" value="P:DNA catabolic process"/>
    <property type="evidence" value="ECO:0007669"/>
    <property type="project" value="TreeGrafter"/>
</dbReference>
<evidence type="ECO:0000256" key="5">
    <source>
        <dbReference type="ARBA" id="ARBA00022839"/>
    </source>
</evidence>
<dbReference type="EMBL" id="GAKP01005275">
    <property type="protein sequence ID" value="JAC53677.1"/>
    <property type="molecule type" value="Transcribed_RNA"/>
</dbReference>
<dbReference type="RefSeq" id="XP_011199806.3">
    <property type="nucleotide sequence ID" value="XM_011201504.4"/>
</dbReference>
<dbReference type="PANTHER" id="PTHR13058:SF19">
    <property type="entry name" value="LD40940P"/>
    <property type="match status" value="1"/>
</dbReference>
<evidence type="ECO:0000256" key="4">
    <source>
        <dbReference type="ARBA" id="ARBA00022801"/>
    </source>
</evidence>
<proteinExistence type="inferred from homology"/>
<keyword evidence="2" id="KW-0540">Nuclease</keyword>
<dbReference type="KEGG" id="bdr:105223716"/>
<dbReference type="PANTHER" id="PTHR13058">
    <property type="entry name" value="THREE PRIME REPAIR EXONUCLEASE 1, 2"/>
    <property type="match status" value="1"/>
</dbReference>
<dbReference type="Gene3D" id="3.30.420.10">
    <property type="entry name" value="Ribonuclease H-like superfamily/Ribonuclease H"/>
    <property type="match status" value="1"/>
</dbReference>
<dbReference type="SUPFAM" id="SSF53098">
    <property type="entry name" value="Ribonuclease H-like"/>
    <property type="match status" value="1"/>
</dbReference>
<dbReference type="AlphaFoldDB" id="A0A034WIT6"/>
<keyword evidence="4" id="KW-0378">Hydrolase</keyword>
<dbReference type="InterPro" id="IPR013520">
    <property type="entry name" value="Ribonucl_H"/>
</dbReference>
<dbReference type="InterPro" id="IPR036397">
    <property type="entry name" value="RNaseH_sf"/>
</dbReference>
<evidence type="ECO:0000256" key="6">
    <source>
        <dbReference type="ARBA" id="ARBA00022842"/>
    </source>
</evidence>
<dbReference type="GO" id="GO:0008296">
    <property type="term" value="F:3'-5'-DNA exonuclease activity"/>
    <property type="evidence" value="ECO:0007669"/>
    <property type="project" value="TreeGrafter"/>
</dbReference>
<evidence type="ECO:0000256" key="7">
    <source>
        <dbReference type="ARBA" id="ARBA00025769"/>
    </source>
</evidence>
<protein>
    <submittedName>
        <fullName evidence="9">Three prime repair exonuclease 1</fullName>
    </submittedName>
</protein>
<reference evidence="9" key="1">
    <citation type="journal article" date="2014" name="BMC Genomics">
        <title>Characterizing the developmental transcriptome of the oriental fruit fly, Bactrocera dorsalis (Diptera: Tephritidae) through comparative genomic analysis with Drosophila melanogaster utilizing modENCODE datasets.</title>
        <authorList>
            <person name="Geib S.M."/>
            <person name="Calla B."/>
            <person name="Hall B."/>
            <person name="Hou S."/>
            <person name="Manoukis N.C."/>
        </authorList>
    </citation>
    <scope>NUCLEOTIDE SEQUENCE</scope>
    <source>
        <strain evidence="9">Punador</strain>
    </source>
</reference>
<dbReference type="OrthoDB" id="10250935at2759"/>
<keyword evidence="5 9" id="KW-0269">Exonuclease</keyword>
<dbReference type="GO" id="GO:0046872">
    <property type="term" value="F:metal ion binding"/>
    <property type="evidence" value="ECO:0007669"/>
    <property type="project" value="UniProtKB-KW"/>
</dbReference>
<organism evidence="9">
    <name type="scientific">Bactrocera dorsalis</name>
    <name type="common">Oriental fruit fly</name>
    <name type="synonym">Dacus dorsalis</name>
    <dbReference type="NCBI Taxonomy" id="27457"/>
    <lineage>
        <taxon>Eukaryota</taxon>
        <taxon>Metazoa</taxon>
        <taxon>Ecdysozoa</taxon>
        <taxon>Arthropoda</taxon>
        <taxon>Hexapoda</taxon>
        <taxon>Insecta</taxon>
        <taxon>Pterygota</taxon>
        <taxon>Neoptera</taxon>
        <taxon>Endopterygota</taxon>
        <taxon>Diptera</taxon>
        <taxon>Brachycera</taxon>
        <taxon>Muscomorpha</taxon>
        <taxon>Tephritoidea</taxon>
        <taxon>Tephritidae</taxon>
        <taxon>Bactrocera</taxon>
        <taxon>Bactrocera</taxon>
    </lineage>
</organism>
<keyword evidence="6" id="KW-0460">Magnesium</keyword>
<evidence type="ECO:0000259" key="8">
    <source>
        <dbReference type="SMART" id="SM00479"/>
    </source>
</evidence>
<dbReference type="InterPro" id="IPR012337">
    <property type="entry name" value="RNaseH-like_sf"/>
</dbReference>
<keyword evidence="3" id="KW-0479">Metal-binding</keyword>
<gene>
    <name evidence="9" type="primary">TREX1</name>
</gene>
<accession>A0A034WIT6</accession>